<evidence type="ECO:0000256" key="1">
    <source>
        <dbReference type="ARBA" id="ARBA00007920"/>
    </source>
</evidence>
<evidence type="ECO:0000313" key="9">
    <source>
        <dbReference type="Proteomes" id="UP000184330"/>
    </source>
</evidence>
<keyword evidence="2" id="KW-0677">Repeat</keyword>
<evidence type="ECO:0000259" key="5">
    <source>
        <dbReference type="Pfam" id="PF05057"/>
    </source>
</evidence>
<evidence type="ECO:0000256" key="3">
    <source>
        <dbReference type="PROSITE-ProRule" id="PRU00023"/>
    </source>
</evidence>
<dbReference type="Pfam" id="PF24883">
    <property type="entry name" value="NPHP3_N"/>
    <property type="match status" value="1"/>
</dbReference>
<keyword evidence="3" id="KW-0040">ANK repeat</keyword>
<feature type="repeat" description="ANK" evidence="3">
    <location>
        <begin position="1020"/>
        <end position="1053"/>
    </location>
</feature>
<dbReference type="InterPro" id="IPR002110">
    <property type="entry name" value="Ankyrin_rpt"/>
</dbReference>
<dbReference type="Pfam" id="PF05057">
    <property type="entry name" value="DUF676"/>
    <property type="match status" value="1"/>
</dbReference>
<dbReference type="SUPFAM" id="SSF53474">
    <property type="entry name" value="alpha/beta-Hydrolases"/>
    <property type="match status" value="1"/>
</dbReference>
<dbReference type="AlphaFoldDB" id="A0A1L7XET9"/>
<name>A0A1L7XET9_9HELO</name>
<dbReference type="InterPro" id="IPR054471">
    <property type="entry name" value="GPIID_WHD"/>
</dbReference>
<dbReference type="InterPro" id="IPR056884">
    <property type="entry name" value="NPHP3-like_N"/>
</dbReference>
<evidence type="ECO:0000313" key="8">
    <source>
        <dbReference type="EMBL" id="CZR63528.1"/>
    </source>
</evidence>
<feature type="domain" description="Nephrocystin 3-like N-terminal" evidence="7">
    <location>
        <begin position="412"/>
        <end position="580"/>
    </location>
</feature>
<gene>
    <name evidence="8" type="ORF">PAC_13425</name>
</gene>
<dbReference type="InterPro" id="IPR027417">
    <property type="entry name" value="P-loop_NTPase"/>
</dbReference>
<sequence length="1184" mass="130872">MLKRLGSPFGRAFGRQKSKVGDSSAESTSKIADPTIRLDTTSTAQQTVDLYSTEGPIGIRVVADPTDATLDIVFVHGLTGNRDKTWTHTNDFFWPLELAKDIPTARIMTFGYDADVVKLWGIAGSNNLRNHGKSLASDASDLRRGYRDRPIIFIAHSLGGLVCEQALLICREGEPNLEKVFHATKGIIFMGTPHGGADLANWGYTLATYLNIVRRTNSAILGDLRQKSEVLTAVQQQFQQLLRKPGVDIGIYCFFEEKAVVGLGIIVSEQSAVLHGYSNQAIPANHMDMTKFSGKNDAGYRRVLNRLRDLMELMDSATATDMGQEPIGSGQTSPRVGNLGPTTTSAPRVGVHSQTLNQSNTGSGSAFGNVQGNVHIHPESDPRLEKETKCQQLLRTSDYERYKDRNPCPVQGTCQWFLRHTNYINWRDSLTSSLLWISADPGCGKSVLSKFLADQELQVTKDRTICYFFFKDDNEDQKTTTNALCALLHQLFGKKNELLKYALEVHNCNGDKFTASVDLLWEILITASADPKAKEIICVLDALDECRQSELEYLLRKVCAFYEGHRIPDKTALKFLVTSRPLQRIVDQFSDLAQGLPTIRLAGEEDIDQIKREIDLVIQDELGKIQRRWRLDQATISVLQGELAKVEHRTYLWLKLIFELIRKDAQSVTKRGRLKIFGTIPDSVDAAYTAILNQSTDKEQAKKLLQIVCIAVRPLSVKEMSIALSIQEDDKALSDLEVQSEEYSKNLIRNLCGLFVSVIDGRVYLLHQTAKEFLIGRKELTQSTSTTAGWIWKHTLSVQHSNFVLAHICMWYLRLEGFSVEETSTNIQDENNSDDNSDDDEYYEDDNEFQMKAKNLKFRYDFLKYSAINWAVHFREAMIPKGDNLIALALDICSPQAYPYTIWSLIYWANEGFLEPPSRLISLHLASQFGHQGVVSQLLAAPGIEVNEADKNGWTPLYRAASEGHAAIVSQLLAAPGIEVNAADKDGWTPLYSVALEGHTAIVSQLLTAPGIEVNAATKYGWTPLYNAASRGHTAIVGQLLAAPGIEVNAADKDGWTPLYRAASRGHTAIVGQLLAAPGIEVNAADKDGWTPLYNAASRGHTAIVGQLLAAPGIEVNLASKNSWTPLHNAASGGHTAIVGQLLAAPGIEVNVINSQGETPLRIAQQSDFKDIIKLLLPLILAST</sequence>
<organism evidence="8 9">
    <name type="scientific">Phialocephala subalpina</name>
    <dbReference type="NCBI Taxonomy" id="576137"/>
    <lineage>
        <taxon>Eukaryota</taxon>
        <taxon>Fungi</taxon>
        <taxon>Dikarya</taxon>
        <taxon>Ascomycota</taxon>
        <taxon>Pezizomycotina</taxon>
        <taxon>Leotiomycetes</taxon>
        <taxon>Helotiales</taxon>
        <taxon>Mollisiaceae</taxon>
        <taxon>Phialocephala</taxon>
        <taxon>Phialocephala fortinii species complex</taxon>
    </lineage>
</organism>
<dbReference type="InterPro" id="IPR036770">
    <property type="entry name" value="Ankyrin_rpt-contain_sf"/>
</dbReference>
<feature type="region of interest" description="Disordered" evidence="4">
    <location>
        <begin position="321"/>
        <end position="348"/>
    </location>
</feature>
<dbReference type="EMBL" id="FJOG01000024">
    <property type="protein sequence ID" value="CZR63528.1"/>
    <property type="molecule type" value="Genomic_DNA"/>
</dbReference>
<dbReference type="Pfam" id="PF22939">
    <property type="entry name" value="WHD_GPIID"/>
    <property type="match status" value="1"/>
</dbReference>
<dbReference type="Gene3D" id="1.25.40.20">
    <property type="entry name" value="Ankyrin repeat-containing domain"/>
    <property type="match status" value="2"/>
</dbReference>
<dbReference type="Gene3D" id="3.40.50.1820">
    <property type="entry name" value="alpha/beta hydrolase"/>
    <property type="match status" value="1"/>
</dbReference>
<evidence type="ECO:0000259" key="6">
    <source>
        <dbReference type="Pfam" id="PF22939"/>
    </source>
</evidence>
<dbReference type="InterPro" id="IPR007751">
    <property type="entry name" value="DUF676_lipase-like"/>
</dbReference>
<feature type="domain" description="GPI inositol-deacylase winged helix" evidence="6">
    <location>
        <begin position="693"/>
        <end position="775"/>
    </location>
</feature>
<evidence type="ECO:0000259" key="7">
    <source>
        <dbReference type="Pfam" id="PF24883"/>
    </source>
</evidence>
<proteinExistence type="inferred from homology"/>
<dbReference type="Pfam" id="PF00023">
    <property type="entry name" value="Ank"/>
    <property type="match status" value="1"/>
</dbReference>
<dbReference type="PROSITE" id="PS50088">
    <property type="entry name" value="ANK_REPEAT"/>
    <property type="match status" value="6"/>
</dbReference>
<feature type="compositionally biased region" description="Polar residues" evidence="4">
    <location>
        <begin position="329"/>
        <end position="348"/>
    </location>
</feature>
<dbReference type="Pfam" id="PF12796">
    <property type="entry name" value="Ank_2"/>
    <property type="match status" value="2"/>
</dbReference>
<reference evidence="8 9" key="1">
    <citation type="submission" date="2016-03" db="EMBL/GenBank/DDBJ databases">
        <authorList>
            <person name="Ploux O."/>
        </authorList>
    </citation>
    <scope>NUCLEOTIDE SEQUENCE [LARGE SCALE GENOMIC DNA]</scope>
    <source>
        <strain evidence="8 9">UAMH 11012</strain>
    </source>
</reference>
<feature type="repeat" description="ANK" evidence="3">
    <location>
        <begin position="986"/>
        <end position="1019"/>
    </location>
</feature>
<accession>A0A1L7XET9</accession>
<evidence type="ECO:0000256" key="2">
    <source>
        <dbReference type="ARBA" id="ARBA00022737"/>
    </source>
</evidence>
<dbReference type="Gene3D" id="3.40.50.300">
    <property type="entry name" value="P-loop containing nucleotide triphosphate hydrolases"/>
    <property type="match status" value="1"/>
</dbReference>
<feature type="repeat" description="ANK" evidence="3">
    <location>
        <begin position="1122"/>
        <end position="1155"/>
    </location>
</feature>
<feature type="repeat" description="ANK" evidence="3">
    <location>
        <begin position="952"/>
        <end position="985"/>
    </location>
</feature>
<evidence type="ECO:0000256" key="4">
    <source>
        <dbReference type="SAM" id="MobiDB-lite"/>
    </source>
</evidence>
<dbReference type="PANTHER" id="PTHR10039">
    <property type="entry name" value="AMELOGENIN"/>
    <property type="match status" value="1"/>
</dbReference>
<feature type="domain" description="DUF676" evidence="5">
    <location>
        <begin position="72"/>
        <end position="199"/>
    </location>
</feature>
<dbReference type="InterPro" id="IPR029058">
    <property type="entry name" value="AB_hydrolase_fold"/>
</dbReference>
<comment type="similarity">
    <text evidence="1">Belongs to the putative lipase ROG1 family.</text>
</comment>
<keyword evidence="9" id="KW-1185">Reference proteome</keyword>
<dbReference type="SMART" id="SM00248">
    <property type="entry name" value="ANK"/>
    <property type="match status" value="7"/>
</dbReference>
<dbReference type="SUPFAM" id="SSF52540">
    <property type="entry name" value="P-loop containing nucleoside triphosphate hydrolases"/>
    <property type="match status" value="1"/>
</dbReference>
<dbReference type="OrthoDB" id="20872at2759"/>
<dbReference type="SUPFAM" id="SSF48403">
    <property type="entry name" value="Ankyrin repeat"/>
    <property type="match status" value="1"/>
</dbReference>
<feature type="repeat" description="ANK" evidence="3">
    <location>
        <begin position="1054"/>
        <end position="1087"/>
    </location>
</feature>
<feature type="region of interest" description="Disordered" evidence="4">
    <location>
        <begin position="1"/>
        <end position="34"/>
    </location>
</feature>
<dbReference type="PROSITE" id="PS50297">
    <property type="entry name" value="ANK_REP_REGION"/>
    <property type="match status" value="5"/>
</dbReference>
<dbReference type="STRING" id="576137.A0A1L7XET9"/>
<protein>
    <submittedName>
        <fullName evidence="8">Uncharacterized protein</fullName>
    </submittedName>
</protein>
<dbReference type="Proteomes" id="UP000184330">
    <property type="component" value="Unassembled WGS sequence"/>
</dbReference>
<feature type="repeat" description="ANK" evidence="3">
    <location>
        <begin position="1088"/>
        <end position="1121"/>
    </location>
</feature>